<proteinExistence type="predicted"/>
<sequence>MRINALQIEQPTSKIKKTVWFRGDGLLGVRLRYEIWFLKRNLHLIGRRNAN</sequence>
<keyword evidence="2" id="KW-1185">Reference proteome</keyword>
<dbReference type="STRING" id="1300350.Z948_2563"/>
<gene>
    <name evidence="1" type="ORF">DSW25_16310</name>
</gene>
<protein>
    <submittedName>
        <fullName evidence="1">Uncharacterized protein</fullName>
    </submittedName>
</protein>
<organism evidence="1 2">
    <name type="scientific">Sulfitobacter donghicola DSW-25 = KCTC 12864 = JCM 14565</name>
    <dbReference type="NCBI Taxonomy" id="1300350"/>
    <lineage>
        <taxon>Bacteria</taxon>
        <taxon>Pseudomonadati</taxon>
        <taxon>Pseudomonadota</taxon>
        <taxon>Alphaproteobacteria</taxon>
        <taxon>Rhodobacterales</taxon>
        <taxon>Roseobacteraceae</taxon>
        <taxon>Sulfitobacter</taxon>
    </lineage>
</organism>
<name>A0A073IS58_9RHOB</name>
<evidence type="ECO:0000313" key="2">
    <source>
        <dbReference type="Proteomes" id="UP000027734"/>
    </source>
</evidence>
<dbReference type="EMBL" id="JAMC01000007">
    <property type="protein sequence ID" value="KEJ88237.1"/>
    <property type="molecule type" value="Genomic_DNA"/>
</dbReference>
<comment type="caution">
    <text evidence="1">The sequence shown here is derived from an EMBL/GenBank/DDBJ whole genome shotgun (WGS) entry which is preliminary data.</text>
</comment>
<evidence type="ECO:0000313" key="1">
    <source>
        <dbReference type="EMBL" id="KEJ88237.1"/>
    </source>
</evidence>
<accession>A0A073IS58</accession>
<dbReference type="AlphaFoldDB" id="A0A073IS58"/>
<dbReference type="Proteomes" id="UP000027734">
    <property type="component" value="Unassembled WGS sequence"/>
</dbReference>
<reference evidence="1 2" key="1">
    <citation type="submission" date="2014-01" db="EMBL/GenBank/DDBJ databases">
        <title>Sulfitobacter donghicola JCM 14565 Genome Sequencing.</title>
        <authorList>
            <person name="Lai Q."/>
            <person name="Hong Z."/>
        </authorList>
    </citation>
    <scope>NUCLEOTIDE SEQUENCE [LARGE SCALE GENOMIC DNA]</scope>
    <source>
        <strain evidence="1 2">JCM 14565</strain>
    </source>
</reference>